<accession>A0A9X1C872</accession>
<proteinExistence type="predicted"/>
<keyword evidence="1" id="KW-0472">Membrane</keyword>
<feature type="transmembrane region" description="Helical" evidence="1">
    <location>
        <begin position="174"/>
        <end position="194"/>
    </location>
</feature>
<feature type="transmembrane region" description="Helical" evidence="1">
    <location>
        <begin position="6"/>
        <end position="23"/>
    </location>
</feature>
<dbReference type="Proteomes" id="UP001231587">
    <property type="component" value="Unassembled WGS sequence"/>
</dbReference>
<comment type="caution">
    <text evidence="2">The sequence shown here is derived from an EMBL/GenBank/DDBJ whole genome shotgun (WGS) entry which is preliminary data.</text>
</comment>
<protein>
    <submittedName>
        <fullName evidence="2">Membrane protein YqjE</fullName>
    </submittedName>
</protein>
<name>A0A9X1C872_9FLAO</name>
<organism evidence="2 4">
    <name type="scientific">Formosa algae</name>
    <dbReference type="NCBI Taxonomy" id="225843"/>
    <lineage>
        <taxon>Bacteria</taxon>
        <taxon>Pseudomonadati</taxon>
        <taxon>Bacteroidota</taxon>
        <taxon>Flavobacteriia</taxon>
        <taxon>Flavobacteriales</taxon>
        <taxon>Flavobacteriaceae</taxon>
        <taxon>Formosa</taxon>
    </lineage>
</organism>
<keyword evidence="1" id="KW-0812">Transmembrane</keyword>
<evidence type="ECO:0000256" key="1">
    <source>
        <dbReference type="SAM" id="Phobius"/>
    </source>
</evidence>
<gene>
    <name evidence="2" type="ORF">J2Z56_000722</name>
    <name evidence="3" type="ORF">J2Z57_000015</name>
</gene>
<feature type="transmembrane region" description="Helical" evidence="1">
    <location>
        <begin position="54"/>
        <end position="72"/>
    </location>
</feature>
<feature type="transmembrane region" description="Helical" evidence="1">
    <location>
        <begin position="30"/>
        <end position="48"/>
    </location>
</feature>
<dbReference type="Proteomes" id="UP001138672">
    <property type="component" value="Unassembled WGS sequence"/>
</dbReference>
<reference evidence="2" key="1">
    <citation type="submission" date="2021-03" db="EMBL/GenBank/DDBJ databases">
        <title>Genomic Encyclopedia of Type Strains, Phase IV (KMG-IV): sequencing the most valuable type-strain genomes for metagenomic binning, comparative biology and taxonomic classification.</title>
        <authorList>
            <person name="Goeker M."/>
        </authorList>
    </citation>
    <scope>NUCLEOTIDE SEQUENCE</scope>
    <source>
        <strain evidence="2">DSM 15523</strain>
        <strain evidence="3 5">DSM 16476</strain>
    </source>
</reference>
<dbReference type="EMBL" id="JAGGJQ010000002">
    <property type="protein sequence ID" value="MBP1838816.1"/>
    <property type="molecule type" value="Genomic_DNA"/>
</dbReference>
<feature type="transmembrane region" description="Helical" evidence="1">
    <location>
        <begin position="84"/>
        <end position="103"/>
    </location>
</feature>
<keyword evidence="1" id="KW-1133">Transmembrane helix</keyword>
<sequence length="209" mass="24726">MDYIEPLRVINTFLYLVVFVLFKGYRKKKLAIAMLLFFVSDFCVMNYNQLLYNNLTSIIRTLGYFFIALHLVPKFKLEMESKKALLAYSIVIIFCAVMFYELIDLMSLTLQDVFHKYLYFSYALVLLILLIIVGNYNFRYNSIQSTTSMYFIFSLIISDLFAFITYYLDMDAFYYPTRIFYIIGLATLTAYAVLPFRQEVLFKDETLAN</sequence>
<dbReference type="AlphaFoldDB" id="A0A9X1C872"/>
<evidence type="ECO:0000313" key="5">
    <source>
        <dbReference type="Proteomes" id="UP001231587"/>
    </source>
</evidence>
<evidence type="ECO:0000313" key="2">
    <source>
        <dbReference type="EMBL" id="MBP1838816.1"/>
    </source>
</evidence>
<dbReference type="RefSeq" id="WP_057781731.1">
    <property type="nucleotide sequence ID" value="NZ_JAGGJQ010000002.1"/>
</dbReference>
<dbReference type="OrthoDB" id="1424693at2"/>
<evidence type="ECO:0000313" key="3">
    <source>
        <dbReference type="EMBL" id="MDQ0333593.1"/>
    </source>
</evidence>
<evidence type="ECO:0000313" key="4">
    <source>
        <dbReference type="Proteomes" id="UP001138672"/>
    </source>
</evidence>
<feature type="transmembrane region" description="Helical" evidence="1">
    <location>
        <begin position="118"/>
        <end position="138"/>
    </location>
</feature>
<dbReference type="EMBL" id="JAUSUU010000001">
    <property type="protein sequence ID" value="MDQ0333593.1"/>
    <property type="molecule type" value="Genomic_DNA"/>
</dbReference>
<keyword evidence="5" id="KW-1185">Reference proteome</keyword>
<feature type="transmembrane region" description="Helical" evidence="1">
    <location>
        <begin position="150"/>
        <end position="168"/>
    </location>
</feature>